<evidence type="ECO:0008006" key="6">
    <source>
        <dbReference type="Google" id="ProtNLM"/>
    </source>
</evidence>
<reference evidence="3 5" key="2">
    <citation type="submission" date="2021-03" db="EMBL/GenBank/DDBJ databases">
        <title>Genomic Encyclopedia of Type Strains, Phase IV (KMG-IV): sequencing the most valuable type-strain genomes for metagenomic binning, comparative biology and taxonomic classification.</title>
        <authorList>
            <person name="Goeker M."/>
        </authorList>
    </citation>
    <scope>NUCLEOTIDE SEQUENCE [LARGE SCALE GENOMIC DNA]</scope>
    <source>
        <strain evidence="3 5">DSM 40499</strain>
    </source>
</reference>
<dbReference type="AlphaFoldDB" id="A0A1B1AZD3"/>
<feature type="compositionally biased region" description="Polar residues" evidence="1">
    <location>
        <begin position="17"/>
        <end position="26"/>
    </location>
</feature>
<evidence type="ECO:0000313" key="3">
    <source>
        <dbReference type="EMBL" id="MBP2056370.1"/>
    </source>
</evidence>
<protein>
    <recommendedName>
        <fullName evidence="6">Transposase</fullName>
    </recommendedName>
</protein>
<dbReference type="Proteomes" id="UP000092659">
    <property type="component" value="Chromosome"/>
</dbReference>
<accession>A0A1B1AZD3</accession>
<evidence type="ECO:0000256" key="1">
    <source>
        <dbReference type="SAM" id="MobiDB-lite"/>
    </source>
</evidence>
<name>A0A1B1AZD3_9ACTN</name>
<sequence>MTATTADDSPSRLFADQQASVAQRTGSGCEAPTAGIANVPAHDKRAIVAVAHGMIVSIYHMLSTDTPYQDLGPDLFSNRISHETRRRRLLTQLDALGYEVTLTPRTEAASGAF</sequence>
<feature type="region of interest" description="Disordered" evidence="1">
    <location>
        <begin position="1"/>
        <end position="35"/>
    </location>
</feature>
<gene>
    <name evidence="2" type="ORF">AVL59_22080</name>
    <name evidence="3" type="ORF">J2Z21_009388</name>
</gene>
<organism evidence="2 4">
    <name type="scientific">Streptomyces griseochromogenes</name>
    <dbReference type="NCBI Taxonomy" id="68214"/>
    <lineage>
        <taxon>Bacteria</taxon>
        <taxon>Bacillati</taxon>
        <taxon>Actinomycetota</taxon>
        <taxon>Actinomycetes</taxon>
        <taxon>Kitasatosporales</taxon>
        <taxon>Streptomycetaceae</taxon>
        <taxon>Streptomyces</taxon>
    </lineage>
</organism>
<evidence type="ECO:0000313" key="5">
    <source>
        <dbReference type="Proteomes" id="UP001519309"/>
    </source>
</evidence>
<dbReference type="RefSeq" id="WP_067307135.1">
    <property type="nucleotide sequence ID" value="NZ_JBIRRS010000034.1"/>
</dbReference>
<dbReference type="KEGG" id="sgs:AVL59_22080"/>
<evidence type="ECO:0000313" key="4">
    <source>
        <dbReference type="Proteomes" id="UP000092659"/>
    </source>
</evidence>
<proteinExistence type="predicted"/>
<dbReference type="EMBL" id="CP016279">
    <property type="protein sequence ID" value="ANP51900.1"/>
    <property type="molecule type" value="Genomic_DNA"/>
</dbReference>
<keyword evidence="5" id="KW-1185">Reference proteome</keyword>
<evidence type="ECO:0000313" key="2">
    <source>
        <dbReference type="EMBL" id="ANP51900.1"/>
    </source>
</evidence>
<reference evidence="2 4" key="1">
    <citation type="submission" date="2016-06" db="EMBL/GenBank/DDBJ databases">
        <title>Complete genome sequence of Streptomyces griseochromogenes ATCC 14511, the Blasticidin S producer.</title>
        <authorList>
            <person name="Wu L."/>
        </authorList>
    </citation>
    <scope>NUCLEOTIDE SEQUENCE [LARGE SCALE GENOMIC DNA]</scope>
    <source>
        <strain evidence="2 4">ATCC 14511</strain>
    </source>
</reference>
<dbReference type="STRING" id="68214.AVL59_22080"/>
<dbReference type="Proteomes" id="UP001519309">
    <property type="component" value="Unassembled WGS sequence"/>
</dbReference>
<dbReference type="EMBL" id="JAGGLP010000045">
    <property type="protein sequence ID" value="MBP2056370.1"/>
    <property type="molecule type" value="Genomic_DNA"/>
</dbReference>